<evidence type="ECO:0000256" key="2">
    <source>
        <dbReference type="HAMAP-Rule" id="MF_00048"/>
    </source>
</evidence>
<evidence type="ECO:0000256" key="1">
    <source>
        <dbReference type="ARBA" id="ARBA00006738"/>
    </source>
</evidence>
<dbReference type="Gene3D" id="3.40.1350.10">
    <property type="match status" value="1"/>
</dbReference>
<dbReference type="Proteomes" id="UP000018837">
    <property type="component" value="Unassembled WGS sequence"/>
</dbReference>
<comment type="similarity">
    <text evidence="1 2">Belongs to the UPF0102 family.</text>
</comment>
<dbReference type="InterPro" id="IPR011856">
    <property type="entry name" value="tRNA_endonuc-like_dom_sf"/>
</dbReference>
<evidence type="ECO:0000313" key="4">
    <source>
        <dbReference type="Proteomes" id="UP000018837"/>
    </source>
</evidence>
<dbReference type="EMBL" id="AYUF01000436">
    <property type="protein sequence ID" value="ETK01767.1"/>
    <property type="molecule type" value="Genomic_DNA"/>
</dbReference>
<dbReference type="CDD" id="cd20736">
    <property type="entry name" value="PoNe_Nuclease"/>
    <property type="match status" value="1"/>
</dbReference>
<organism evidence="3 4">
    <name type="scientific">Tannerella sp. oral taxon BU063 isolate Cell 2</name>
    <dbReference type="NCBI Taxonomy" id="1411148"/>
    <lineage>
        <taxon>Bacteria</taxon>
        <taxon>Pseudomonadati</taxon>
        <taxon>Bacteroidota</taxon>
        <taxon>Bacteroidia</taxon>
        <taxon>Bacteroidales</taxon>
        <taxon>Tannerellaceae</taxon>
        <taxon>Tannerella</taxon>
    </lineage>
</organism>
<dbReference type="SUPFAM" id="SSF52980">
    <property type="entry name" value="Restriction endonuclease-like"/>
    <property type="match status" value="1"/>
</dbReference>
<gene>
    <name evidence="3" type="ORF">N425_07925</name>
</gene>
<accession>W2C5K6</accession>
<dbReference type="InterPro" id="IPR011335">
    <property type="entry name" value="Restrct_endonuc-II-like"/>
</dbReference>
<sequence length="123" mass="14239">MAKKKTEIGRAGEAVARKYLEQRGYRVLHINWRHGHYELDIVARLPDLLVVVEVKTRDQHRIMEPEDAVDKAKIRRTVAAADAYVQTFDIDLPVQFDILSLIKRSDGTYHVEHIEDAFYAPVQ</sequence>
<protein>
    <recommendedName>
        <fullName evidence="2">UPF0102 protein N425_07925</fullName>
    </recommendedName>
</protein>
<name>W2C5K6_9BACT</name>
<dbReference type="AlphaFoldDB" id="W2C5K6"/>
<dbReference type="GO" id="GO:0003676">
    <property type="term" value="F:nucleic acid binding"/>
    <property type="evidence" value="ECO:0007669"/>
    <property type="project" value="InterPro"/>
</dbReference>
<reference evidence="3 4" key="1">
    <citation type="submission" date="2013-11" db="EMBL/GenBank/DDBJ databases">
        <title>Single cell genomics of uncultured Tannerella BU063 (oral taxon 286).</title>
        <authorList>
            <person name="Beall C.J."/>
            <person name="Campbell A.G."/>
            <person name="Griffen A.L."/>
            <person name="Podar M."/>
            <person name="Leys E.J."/>
        </authorList>
    </citation>
    <scope>NUCLEOTIDE SEQUENCE [LARGE SCALE GENOMIC DNA]</scope>
    <source>
        <strain evidence="3">Cell 2</strain>
    </source>
</reference>
<dbReference type="PANTHER" id="PTHR34039:SF1">
    <property type="entry name" value="UPF0102 PROTEIN YRAN"/>
    <property type="match status" value="1"/>
</dbReference>
<dbReference type="PATRIC" id="fig|1411148.3.peg.1237"/>
<dbReference type="HAMAP" id="MF_00048">
    <property type="entry name" value="UPF0102"/>
    <property type="match status" value="1"/>
</dbReference>
<comment type="caution">
    <text evidence="3">The sequence shown here is derived from an EMBL/GenBank/DDBJ whole genome shotgun (WGS) entry which is preliminary data.</text>
</comment>
<dbReference type="InterPro" id="IPR003509">
    <property type="entry name" value="UPF0102_YraN-like"/>
</dbReference>
<proteinExistence type="inferred from homology"/>
<evidence type="ECO:0000313" key="3">
    <source>
        <dbReference type="EMBL" id="ETK01767.1"/>
    </source>
</evidence>
<dbReference type="PANTHER" id="PTHR34039">
    <property type="entry name" value="UPF0102 PROTEIN YRAN"/>
    <property type="match status" value="1"/>
</dbReference>
<dbReference type="Pfam" id="PF02021">
    <property type="entry name" value="UPF0102"/>
    <property type="match status" value="1"/>
</dbReference>